<keyword evidence="5 7" id="KW-0288">FMN</keyword>
<evidence type="ECO:0000313" key="10">
    <source>
        <dbReference type="Proteomes" id="UP000035514"/>
    </source>
</evidence>
<sequence length="165" mass="18304">MATGIFFGSSTGNCEEIAKKISSKLGKIEVFDLSGTKIEKMNNYDKIILGSSTWGDGELNDDWEDAWSDFSKLDLSNKTIALFGLGDQESYSDEFASAMGIIYEHIKATNAKIIGFTSTEGYYHDGSKAQIDDKFVGLVIDEDNQSDLTDERIESWVNNIKSEIL</sequence>
<dbReference type="PIRSF" id="PIRSF038996">
    <property type="entry name" value="FldA"/>
    <property type="match status" value="1"/>
</dbReference>
<dbReference type="Gene3D" id="3.40.50.360">
    <property type="match status" value="1"/>
</dbReference>
<comment type="caution">
    <text evidence="9">The sequence shown here is derived from an EMBL/GenBank/DDBJ whole genome shotgun (WGS) entry which is preliminary data.</text>
</comment>
<gene>
    <name evidence="9" type="ORF">AA20_00630</name>
</gene>
<dbReference type="InterPro" id="IPR029039">
    <property type="entry name" value="Flavoprotein-like_sf"/>
</dbReference>
<dbReference type="Pfam" id="PF00258">
    <property type="entry name" value="Flavodoxin_1"/>
    <property type="match status" value="1"/>
</dbReference>
<evidence type="ECO:0000259" key="8">
    <source>
        <dbReference type="PROSITE" id="PS50902"/>
    </source>
</evidence>
<evidence type="ECO:0000313" key="9">
    <source>
        <dbReference type="EMBL" id="KLE02459.1"/>
    </source>
</evidence>
<evidence type="ECO:0000256" key="4">
    <source>
        <dbReference type="ARBA" id="ARBA00022630"/>
    </source>
</evidence>
<dbReference type="Proteomes" id="UP000035514">
    <property type="component" value="Unassembled WGS sequence"/>
</dbReference>
<dbReference type="RefSeq" id="WP_046995999.1">
    <property type="nucleotide sequence ID" value="NZ_JAIQ01000024.1"/>
</dbReference>
<organism evidence="9 10">
    <name type="scientific">Aliarcobacter butzleri L348</name>
    <dbReference type="NCBI Taxonomy" id="1447256"/>
    <lineage>
        <taxon>Bacteria</taxon>
        <taxon>Pseudomonadati</taxon>
        <taxon>Campylobacterota</taxon>
        <taxon>Epsilonproteobacteria</taxon>
        <taxon>Campylobacterales</taxon>
        <taxon>Arcobacteraceae</taxon>
        <taxon>Aliarcobacter</taxon>
    </lineage>
</organism>
<evidence type="ECO:0000256" key="3">
    <source>
        <dbReference type="ARBA" id="ARBA00022448"/>
    </source>
</evidence>
<dbReference type="PRINTS" id="PR00369">
    <property type="entry name" value="FLAVODOXIN"/>
</dbReference>
<dbReference type="AlphaFoldDB" id="A0A0G9K7C8"/>
<dbReference type="EMBL" id="JAIQ01000024">
    <property type="protein sequence ID" value="KLE02459.1"/>
    <property type="molecule type" value="Genomic_DNA"/>
</dbReference>
<dbReference type="NCBIfam" id="TIGR01752">
    <property type="entry name" value="flav_long"/>
    <property type="match status" value="1"/>
</dbReference>
<name>A0A0G9K7C8_9BACT</name>
<dbReference type="InterPro" id="IPR001094">
    <property type="entry name" value="Flavdoxin-like"/>
</dbReference>
<dbReference type="GO" id="GO:0009055">
    <property type="term" value="F:electron transfer activity"/>
    <property type="evidence" value="ECO:0007669"/>
    <property type="project" value="UniProtKB-UniRule"/>
</dbReference>
<reference evidence="9 10" key="1">
    <citation type="submission" date="2014-01" db="EMBL/GenBank/DDBJ databases">
        <title>Development of a Comparative Genomic Fingerprinting Assay for High Resolution Genotyping of Arcobacter butzleri.</title>
        <authorList>
            <person name="Webb A.L."/>
            <person name="Inglis G.D."/>
            <person name="Kruczkiewicz P."/>
            <person name="Selinger L.B."/>
            <person name="Taboada E.N."/>
        </authorList>
    </citation>
    <scope>NUCLEOTIDE SEQUENCE [LARGE SCALE GENOMIC DNA]</scope>
    <source>
        <strain evidence="9 10">L348</strain>
    </source>
</reference>
<comment type="similarity">
    <text evidence="2 7">Belongs to the flavodoxin family.</text>
</comment>
<dbReference type="InterPro" id="IPR050619">
    <property type="entry name" value="Flavodoxin"/>
</dbReference>
<dbReference type="InterPro" id="IPR010086">
    <property type="entry name" value="Flavodoxin_lc"/>
</dbReference>
<keyword evidence="3 7" id="KW-0813">Transport</keyword>
<dbReference type="NCBIfam" id="NF006739">
    <property type="entry name" value="PRK09267.1-5"/>
    <property type="match status" value="1"/>
</dbReference>
<dbReference type="PANTHER" id="PTHR42809:SF1">
    <property type="entry name" value="FLAVODOXIN 1"/>
    <property type="match status" value="1"/>
</dbReference>
<dbReference type="PROSITE" id="PS50902">
    <property type="entry name" value="FLAVODOXIN_LIKE"/>
    <property type="match status" value="1"/>
</dbReference>
<dbReference type="NCBIfam" id="NF006738">
    <property type="entry name" value="PRK09267.1-4"/>
    <property type="match status" value="1"/>
</dbReference>
<keyword evidence="4 7" id="KW-0285">Flavoprotein</keyword>
<dbReference type="InterPro" id="IPR008254">
    <property type="entry name" value="Flavodoxin/NO_synth"/>
</dbReference>
<evidence type="ECO:0000256" key="2">
    <source>
        <dbReference type="ARBA" id="ARBA00005267"/>
    </source>
</evidence>
<evidence type="ECO:0000256" key="6">
    <source>
        <dbReference type="ARBA" id="ARBA00022982"/>
    </source>
</evidence>
<proteinExistence type="inferred from homology"/>
<comment type="function">
    <text evidence="7">Low-potential electron donor to a number of redox enzymes.</text>
</comment>
<protein>
    <recommendedName>
        <fullName evidence="7">Flavodoxin</fullName>
    </recommendedName>
</protein>
<evidence type="ECO:0000256" key="7">
    <source>
        <dbReference type="PIRNR" id="PIRNR038996"/>
    </source>
</evidence>
<dbReference type="GO" id="GO:0010181">
    <property type="term" value="F:FMN binding"/>
    <property type="evidence" value="ECO:0007669"/>
    <property type="project" value="UniProtKB-UniRule"/>
</dbReference>
<dbReference type="SUPFAM" id="SSF52218">
    <property type="entry name" value="Flavoproteins"/>
    <property type="match status" value="1"/>
</dbReference>
<dbReference type="PATRIC" id="fig|1447256.3.peg.122"/>
<accession>A0A0G9K7C8</accession>
<dbReference type="PANTHER" id="PTHR42809">
    <property type="entry name" value="FLAVODOXIN 2"/>
    <property type="match status" value="1"/>
</dbReference>
<evidence type="ECO:0000256" key="5">
    <source>
        <dbReference type="ARBA" id="ARBA00022643"/>
    </source>
</evidence>
<feature type="domain" description="Flavodoxin-like" evidence="8">
    <location>
        <begin position="3"/>
        <end position="161"/>
    </location>
</feature>
<evidence type="ECO:0000256" key="1">
    <source>
        <dbReference type="ARBA" id="ARBA00001917"/>
    </source>
</evidence>
<comment type="cofactor">
    <cofactor evidence="1 7">
        <name>FMN</name>
        <dbReference type="ChEBI" id="CHEBI:58210"/>
    </cofactor>
</comment>
<keyword evidence="6 7" id="KW-0249">Electron transport</keyword>